<name>A0AAW1LD04_POPJA</name>
<dbReference type="Gene3D" id="3.40.630.30">
    <property type="match status" value="1"/>
</dbReference>
<keyword evidence="2" id="KW-1185">Reference proteome</keyword>
<sequence>MHLLAELNILELPPTKQNCDIREALCRACGITVSITMFTSAISQKLADRAGFKDLYAIDYADLEKINPIFRYPGIQEHTKSIRCMYIIYK</sequence>
<reference evidence="1 2" key="1">
    <citation type="journal article" date="2024" name="BMC Genomics">
        <title>De novo assembly and annotation of Popillia japonica's genome with initial clues to its potential as an invasive pest.</title>
        <authorList>
            <person name="Cucini C."/>
            <person name="Boschi S."/>
            <person name="Funari R."/>
            <person name="Cardaioli E."/>
            <person name="Iannotti N."/>
            <person name="Marturano G."/>
            <person name="Paoli F."/>
            <person name="Bruttini M."/>
            <person name="Carapelli A."/>
            <person name="Frati F."/>
            <person name="Nardi F."/>
        </authorList>
    </citation>
    <scope>NUCLEOTIDE SEQUENCE [LARGE SCALE GENOMIC DNA]</scope>
    <source>
        <strain evidence="1">DMR45628</strain>
    </source>
</reference>
<dbReference type="AlphaFoldDB" id="A0AAW1LD04"/>
<dbReference type="EMBL" id="JASPKY010000132">
    <property type="protein sequence ID" value="KAK9731445.1"/>
    <property type="molecule type" value="Genomic_DNA"/>
</dbReference>
<organism evidence="1 2">
    <name type="scientific">Popillia japonica</name>
    <name type="common">Japanese beetle</name>
    <dbReference type="NCBI Taxonomy" id="7064"/>
    <lineage>
        <taxon>Eukaryota</taxon>
        <taxon>Metazoa</taxon>
        <taxon>Ecdysozoa</taxon>
        <taxon>Arthropoda</taxon>
        <taxon>Hexapoda</taxon>
        <taxon>Insecta</taxon>
        <taxon>Pterygota</taxon>
        <taxon>Neoptera</taxon>
        <taxon>Endopterygota</taxon>
        <taxon>Coleoptera</taxon>
        <taxon>Polyphaga</taxon>
        <taxon>Scarabaeiformia</taxon>
        <taxon>Scarabaeidae</taxon>
        <taxon>Rutelinae</taxon>
        <taxon>Popillia</taxon>
    </lineage>
</organism>
<gene>
    <name evidence="1" type="ORF">QE152_g13629</name>
</gene>
<evidence type="ECO:0000313" key="2">
    <source>
        <dbReference type="Proteomes" id="UP001458880"/>
    </source>
</evidence>
<comment type="caution">
    <text evidence="1">The sequence shown here is derived from an EMBL/GenBank/DDBJ whole genome shotgun (WGS) entry which is preliminary data.</text>
</comment>
<dbReference type="Proteomes" id="UP001458880">
    <property type="component" value="Unassembled WGS sequence"/>
</dbReference>
<evidence type="ECO:0000313" key="1">
    <source>
        <dbReference type="EMBL" id="KAK9731445.1"/>
    </source>
</evidence>
<proteinExistence type="predicted"/>
<accession>A0AAW1LD04</accession>
<protein>
    <submittedName>
        <fullName evidence="1">Uncharacterized protein</fullName>
    </submittedName>
</protein>